<dbReference type="InterPro" id="IPR001611">
    <property type="entry name" value="Leu-rich_rpt"/>
</dbReference>
<evidence type="ECO:0000256" key="10">
    <source>
        <dbReference type="ARBA" id="ARBA00041871"/>
    </source>
</evidence>
<evidence type="ECO:0000256" key="6">
    <source>
        <dbReference type="ARBA" id="ARBA00022737"/>
    </source>
</evidence>
<evidence type="ECO:0000256" key="3">
    <source>
        <dbReference type="ARBA" id="ARBA00022525"/>
    </source>
</evidence>
<dbReference type="FunFam" id="3.80.10.10:FF:000224">
    <property type="entry name" value="Leucine-rich repeat extensin-like protein 1"/>
    <property type="match status" value="1"/>
</dbReference>
<evidence type="ECO:0000256" key="5">
    <source>
        <dbReference type="ARBA" id="ARBA00022729"/>
    </source>
</evidence>
<dbReference type="InterPro" id="IPR013210">
    <property type="entry name" value="LRR_N_plant-typ"/>
</dbReference>
<keyword evidence="6" id="KW-0677">Repeat</keyword>
<dbReference type="AlphaFoldDB" id="A0A830DM94"/>
<evidence type="ECO:0000256" key="4">
    <source>
        <dbReference type="ARBA" id="ARBA00022614"/>
    </source>
</evidence>
<dbReference type="OrthoDB" id="676979at2759"/>
<feature type="domain" description="Leucine-rich repeat-containing N-terminal plant-type" evidence="11">
    <location>
        <begin position="31"/>
        <end position="63"/>
    </location>
</feature>
<evidence type="ECO:0000256" key="1">
    <source>
        <dbReference type="ARBA" id="ARBA00004191"/>
    </source>
</evidence>
<evidence type="ECO:0000256" key="7">
    <source>
        <dbReference type="ARBA" id="ARBA00023180"/>
    </source>
</evidence>
<evidence type="ECO:0000313" key="13">
    <source>
        <dbReference type="Proteomes" id="UP000653305"/>
    </source>
</evidence>
<evidence type="ECO:0000313" key="12">
    <source>
        <dbReference type="EMBL" id="GFQ07866.1"/>
    </source>
</evidence>
<dbReference type="Pfam" id="PF13855">
    <property type="entry name" value="LRR_8"/>
    <property type="match status" value="1"/>
</dbReference>
<sequence>MTTPTISRAMPPPPPRNLHFENQNLMKAYFALQAWKRLIFSDPLKITANWTGSDVCSYVGVFCAPSLKNSSVRVVAGIDLNHADIAGSLAPELGDLTDLALFHINSNRFCGIVPDTFKRLKLLFELDLSNNRFVGGFPKVVLQLPSLKFLDLRFNEFEGGVPKQLFDKDLDAVFINHNRFQFRIPENIGNSPVSVLVLANNNFGGCLPDSIGKMGATLNELIAMNSNLSRCLTPQIGNLTELTVFDVSFNALQGPLPLQIQNMTKLEQLNVAHNRFTGVVPAAICQLPRLQNFTYSYNYFTGEAPQCK</sequence>
<dbReference type="SUPFAM" id="SSF52058">
    <property type="entry name" value="L domain-like"/>
    <property type="match status" value="1"/>
</dbReference>
<accession>A0A830DM94</accession>
<comment type="caution">
    <text evidence="12">The sequence shown here is derived from an EMBL/GenBank/DDBJ whole genome shotgun (WGS) entry which is preliminary data.</text>
</comment>
<name>A0A830DM94_9LAMI</name>
<evidence type="ECO:0000256" key="8">
    <source>
        <dbReference type="ARBA" id="ARBA00023278"/>
    </source>
</evidence>
<keyword evidence="5" id="KW-0732">Signal</keyword>
<keyword evidence="13" id="KW-1185">Reference proteome</keyword>
<keyword evidence="9" id="KW-0961">Cell wall biogenesis/degradation</keyword>
<keyword evidence="2" id="KW-0134">Cell wall</keyword>
<gene>
    <name evidence="12" type="ORF">PHJA_002930600</name>
</gene>
<protein>
    <recommendedName>
        <fullName evidence="10">Cell wall hydroxyproline-rich glycoprotein</fullName>
    </recommendedName>
</protein>
<keyword evidence="8" id="KW-0379">Hydroxylation</keyword>
<organism evidence="12 13">
    <name type="scientific">Phtheirospermum japonicum</name>
    <dbReference type="NCBI Taxonomy" id="374723"/>
    <lineage>
        <taxon>Eukaryota</taxon>
        <taxon>Viridiplantae</taxon>
        <taxon>Streptophyta</taxon>
        <taxon>Embryophyta</taxon>
        <taxon>Tracheophyta</taxon>
        <taxon>Spermatophyta</taxon>
        <taxon>Magnoliopsida</taxon>
        <taxon>eudicotyledons</taxon>
        <taxon>Gunneridae</taxon>
        <taxon>Pentapetalae</taxon>
        <taxon>asterids</taxon>
        <taxon>lamiids</taxon>
        <taxon>Lamiales</taxon>
        <taxon>Orobanchaceae</taxon>
        <taxon>Orobanchaceae incertae sedis</taxon>
        <taxon>Phtheirospermum</taxon>
    </lineage>
</organism>
<dbReference type="Gene3D" id="3.80.10.10">
    <property type="entry name" value="Ribonuclease Inhibitor"/>
    <property type="match status" value="1"/>
</dbReference>
<evidence type="ECO:0000256" key="9">
    <source>
        <dbReference type="ARBA" id="ARBA00023316"/>
    </source>
</evidence>
<feature type="non-terminal residue" evidence="12">
    <location>
        <position position="1"/>
    </location>
</feature>
<evidence type="ECO:0000256" key="2">
    <source>
        <dbReference type="ARBA" id="ARBA00022512"/>
    </source>
</evidence>
<dbReference type="Pfam" id="PF00560">
    <property type="entry name" value="LRR_1"/>
    <property type="match status" value="2"/>
</dbReference>
<dbReference type="EMBL" id="BMAC01002039">
    <property type="protein sequence ID" value="GFQ07866.1"/>
    <property type="molecule type" value="Genomic_DNA"/>
</dbReference>
<dbReference type="GO" id="GO:0071555">
    <property type="term" value="P:cell wall organization"/>
    <property type="evidence" value="ECO:0007669"/>
    <property type="project" value="UniProtKB-KW"/>
</dbReference>
<dbReference type="InterPro" id="IPR051582">
    <property type="entry name" value="LRR_extensin-like_regulator"/>
</dbReference>
<dbReference type="PANTHER" id="PTHR32093">
    <property type="entry name" value="LEUCINE-RICH REPEAT EXTENSIN-LIKE PROTEIN 3-RELATED"/>
    <property type="match status" value="1"/>
</dbReference>
<comment type="subcellular location">
    <subcellularLocation>
        <location evidence="1">Secreted</location>
        <location evidence="1">Cell wall</location>
    </subcellularLocation>
</comment>
<dbReference type="Pfam" id="PF08263">
    <property type="entry name" value="LRRNT_2"/>
    <property type="match status" value="1"/>
</dbReference>
<reference evidence="12" key="1">
    <citation type="submission" date="2020-07" db="EMBL/GenBank/DDBJ databases">
        <title>Ethylene signaling mediates host invasion by parasitic plants.</title>
        <authorList>
            <person name="Yoshida S."/>
        </authorList>
    </citation>
    <scope>NUCLEOTIDE SEQUENCE</scope>
    <source>
        <strain evidence="12">Okayama</strain>
    </source>
</reference>
<keyword evidence="7" id="KW-0325">Glycoprotein</keyword>
<dbReference type="InterPro" id="IPR032675">
    <property type="entry name" value="LRR_dom_sf"/>
</dbReference>
<dbReference type="Proteomes" id="UP000653305">
    <property type="component" value="Unassembled WGS sequence"/>
</dbReference>
<keyword evidence="3" id="KW-0964">Secreted</keyword>
<dbReference type="PANTHER" id="PTHR32093:SF115">
    <property type="entry name" value="LEUCINE-RICH REPEAT EXTENSIN-LIKE PROTEIN 2"/>
    <property type="match status" value="1"/>
</dbReference>
<keyword evidence="4" id="KW-0433">Leucine-rich repeat</keyword>
<proteinExistence type="predicted"/>
<evidence type="ECO:0000259" key="11">
    <source>
        <dbReference type="Pfam" id="PF08263"/>
    </source>
</evidence>